<feature type="transmembrane region" description="Helical" evidence="8">
    <location>
        <begin position="227"/>
        <end position="245"/>
    </location>
</feature>
<dbReference type="PANTHER" id="PTHR42718:SF46">
    <property type="entry name" value="BLR6921 PROTEIN"/>
    <property type="match status" value="1"/>
</dbReference>
<keyword evidence="6 8" id="KW-0472">Membrane</keyword>
<feature type="transmembrane region" description="Helical" evidence="8">
    <location>
        <begin position="303"/>
        <end position="322"/>
    </location>
</feature>
<accession>A0A4R5APS3</accession>
<dbReference type="GO" id="GO:0022857">
    <property type="term" value="F:transmembrane transporter activity"/>
    <property type="evidence" value="ECO:0007669"/>
    <property type="project" value="InterPro"/>
</dbReference>
<feature type="transmembrane region" description="Helical" evidence="8">
    <location>
        <begin position="329"/>
        <end position="349"/>
    </location>
</feature>
<evidence type="ECO:0000256" key="1">
    <source>
        <dbReference type="ARBA" id="ARBA00004651"/>
    </source>
</evidence>
<feature type="transmembrane region" description="Helical" evidence="8">
    <location>
        <begin position="163"/>
        <end position="185"/>
    </location>
</feature>
<keyword evidence="5 8" id="KW-1133">Transmembrane helix</keyword>
<dbReference type="InterPro" id="IPR036259">
    <property type="entry name" value="MFS_trans_sf"/>
</dbReference>
<dbReference type="AlphaFoldDB" id="A0A4R5APS3"/>
<evidence type="ECO:0000256" key="5">
    <source>
        <dbReference type="ARBA" id="ARBA00022989"/>
    </source>
</evidence>
<dbReference type="EMBL" id="SMKY01000160">
    <property type="protein sequence ID" value="TDD75048.1"/>
    <property type="molecule type" value="Genomic_DNA"/>
</dbReference>
<comment type="subcellular location">
    <subcellularLocation>
        <location evidence="1">Cell membrane</location>
        <topology evidence="1">Multi-pass membrane protein</topology>
    </subcellularLocation>
</comment>
<feature type="transmembrane region" description="Helical" evidence="8">
    <location>
        <begin position="136"/>
        <end position="157"/>
    </location>
</feature>
<feature type="region of interest" description="Disordered" evidence="7">
    <location>
        <begin position="450"/>
        <end position="472"/>
    </location>
</feature>
<evidence type="ECO:0000256" key="8">
    <source>
        <dbReference type="SAM" id="Phobius"/>
    </source>
</evidence>
<evidence type="ECO:0000256" key="6">
    <source>
        <dbReference type="ARBA" id="ARBA00023136"/>
    </source>
</evidence>
<evidence type="ECO:0000256" key="3">
    <source>
        <dbReference type="ARBA" id="ARBA00022475"/>
    </source>
</evidence>
<dbReference type="PANTHER" id="PTHR42718">
    <property type="entry name" value="MAJOR FACILITATOR SUPERFAMILY MULTIDRUG TRANSPORTER MFSC"/>
    <property type="match status" value="1"/>
</dbReference>
<feature type="domain" description="Major facilitator superfamily (MFS) profile" evidence="9">
    <location>
        <begin position="11"/>
        <end position="454"/>
    </location>
</feature>
<dbReference type="CDD" id="cd17321">
    <property type="entry name" value="MFS_MMR_MDR_like"/>
    <property type="match status" value="1"/>
</dbReference>
<name>A0A4R5APS3_9ACTN</name>
<dbReference type="NCBIfam" id="TIGR00711">
    <property type="entry name" value="efflux_EmrB"/>
    <property type="match status" value="1"/>
</dbReference>
<evidence type="ECO:0000256" key="7">
    <source>
        <dbReference type="SAM" id="MobiDB-lite"/>
    </source>
</evidence>
<feature type="transmembrane region" description="Helical" evidence="8">
    <location>
        <begin position="399"/>
        <end position="418"/>
    </location>
</feature>
<evidence type="ECO:0000256" key="4">
    <source>
        <dbReference type="ARBA" id="ARBA00022692"/>
    </source>
</evidence>
<dbReference type="Gene3D" id="1.20.1250.20">
    <property type="entry name" value="MFS general substrate transporter like domains"/>
    <property type="match status" value="1"/>
</dbReference>
<feature type="transmembrane region" description="Helical" evidence="8">
    <location>
        <begin position="80"/>
        <end position="104"/>
    </location>
</feature>
<feature type="transmembrane region" description="Helical" evidence="8">
    <location>
        <begin position="361"/>
        <end position="387"/>
    </location>
</feature>
<evidence type="ECO:0000256" key="2">
    <source>
        <dbReference type="ARBA" id="ARBA00022448"/>
    </source>
</evidence>
<feature type="transmembrane region" description="Helical" evidence="8">
    <location>
        <begin position="110"/>
        <end position="129"/>
    </location>
</feature>
<keyword evidence="3" id="KW-1003">Cell membrane</keyword>
<sequence length="472" mass="47781">MMRTISAEGRVLALTSAAALTIMLDMLVVTTALGTIRTDLGASIETLEWTVNAFTLAFAVLLMPASALGDRHGRRRVLTAGLAVFTLASVACALAPGTGLLIAARAVQGAGSAMVMPHAMALLSAAYPAQRRARALGTFSGVTGLATLGGPLVGGAIVDGLAWQWIFWLNVPLGLALIPLVRAFVPESRGAARRTDPGGVLLVTGGALGLVWGLVRGNAAGWNSPEVLGALIAGAVLGAAFVLWERRAAEPMLPMRYFRVPAFAAGNAAGFLLYGAIFGAAFFFAQFLQIGLGHDPLGTGLRLAPWTVTLFLIAPLAGGLVARFGERPLIAGGMLLEAAGFGWIALIASPDMHYAAMVPPLVLAGIGVSLAMPAAQNAVIGAIPAVGVASGTFNTLRQLGGTFGIAVAAAVFASSGGYGSPRAFADGFTAATGVLALLALAAALAGLGTSGRRVPAPRAAAPAPAPEMPVRR</sequence>
<dbReference type="SUPFAM" id="SSF103473">
    <property type="entry name" value="MFS general substrate transporter"/>
    <property type="match status" value="1"/>
</dbReference>
<protein>
    <submittedName>
        <fullName evidence="10">DHA2 family efflux MFS transporter permease subunit</fullName>
    </submittedName>
</protein>
<feature type="compositionally biased region" description="Low complexity" evidence="7">
    <location>
        <begin position="450"/>
        <end position="462"/>
    </location>
</feature>
<keyword evidence="4 8" id="KW-0812">Transmembrane</keyword>
<feature type="compositionally biased region" description="Pro residues" evidence="7">
    <location>
        <begin position="463"/>
        <end position="472"/>
    </location>
</feature>
<dbReference type="InterPro" id="IPR020846">
    <property type="entry name" value="MFS_dom"/>
</dbReference>
<reference evidence="10 11" key="1">
    <citation type="submission" date="2019-03" db="EMBL/GenBank/DDBJ databases">
        <title>Draft genome sequences of novel Actinobacteria.</title>
        <authorList>
            <person name="Sahin N."/>
            <person name="Ay H."/>
            <person name="Saygin H."/>
        </authorList>
    </citation>
    <scope>NUCLEOTIDE SEQUENCE [LARGE SCALE GENOMIC DNA]</scope>
    <source>
        <strain evidence="10 11">DSM 45941</strain>
    </source>
</reference>
<proteinExistence type="predicted"/>
<comment type="caution">
    <text evidence="10">The sequence shown here is derived from an EMBL/GenBank/DDBJ whole genome shotgun (WGS) entry which is preliminary data.</text>
</comment>
<dbReference type="Proteomes" id="UP000295578">
    <property type="component" value="Unassembled WGS sequence"/>
</dbReference>
<feature type="transmembrane region" description="Helical" evidence="8">
    <location>
        <begin position="50"/>
        <end position="68"/>
    </location>
</feature>
<dbReference type="OrthoDB" id="7375466at2"/>
<dbReference type="PROSITE" id="PS50850">
    <property type="entry name" value="MFS"/>
    <property type="match status" value="1"/>
</dbReference>
<dbReference type="RefSeq" id="WP_132200631.1">
    <property type="nucleotide sequence ID" value="NZ_SMKY01000160.1"/>
</dbReference>
<dbReference type="Pfam" id="PF07690">
    <property type="entry name" value="MFS_1"/>
    <property type="match status" value="1"/>
</dbReference>
<dbReference type="GO" id="GO:0005886">
    <property type="term" value="C:plasma membrane"/>
    <property type="evidence" value="ECO:0007669"/>
    <property type="project" value="UniProtKB-SubCell"/>
</dbReference>
<gene>
    <name evidence="10" type="ORF">E1293_28825</name>
</gene>
<evidence type="ECO:0000313" key="10">
    <source>
        <dbReference type="EMBL" id="TDD75048.1"/>
    </source>
</evidence>
<evidence type="ECO:0000313" key="11">
    <source>
        <dbReference type="Proteomes" id="UP000295578"/>
    </source>
</evidence>
<dbReference type="Gene3D" id="1.20.1720.10">
    <property type="entry name" value="Multidrug resistance protein D"/>
    <property type="match status" value="1"/>
</dbReference>
<organism evidence="10 11">
    <name type="scientific">Actinomadura darangshiensis</name>
    <dbReference type="NCBI Taxonomy" id="705336"/>
    <lineage>
        <taxon>Bacteria</taxon>
        <taxon>Bacillati</taxon>
        <taxon>Actinomycetota</taxon>
        <taxon>Actinomycetes</taxon>
        <taxon>Streptosporangiales</taxon>
        <taxon>Thermomonosporaceae</taxon>
        <taxon>Actinomadura</taxon>
    </lineage>
</organism>
<feature type="transmembrane region" description="Helical" evidence="8">
    <location>
        <begin position="430"/>
        <end position="448"/>
    </location>
</feature>
<feature type="transmembrane region" description="Helical" evidence="8">
    <location>
        <begin position="197"/>
        <end position="215"/>
    </location>
</feature>
<feature type="transmembrane region" description="Helical" evidence="8">
    <location>
        <begin position="257"/>
        <end position="283"/>
    </location>
</feature>
<keyword evidence="11" id="KW-1185">Reference proteome</keyword>
<keyword evidence="2" id="KW-0813">Transport</keyword>
<dbReference type="InterPro" id="IPR011701">
    <property type="entry name" value="MFS"/>
</dbReference>
<evidence type="ECO:0000259" key="9">
    <source>
        <dbReference type="PROSITE" id="PS50850"/>
    </source>
</evidence>
<dbReference type="InterPro" id="IPR004638">
    <property type="entry name" value="EmrB-like"/>
</dbReference>